<dbReference type="GO" id="GO:0061542">
    <property type="term" value="F:3-demethylubiquinol 3-O-methyltransferase activity"/>
    <property type="evidence" value="ECO:0007669"/>
    <property type="project" value="UniProtKB-EC"/>
</dbReference>
<dbReference type="InterPro" id="IPR053173">
    <property type="entry name" value="SAM-binding_MTase"/>
</dbReference>
<dbReference type="PANTHER" id="PTHR45128">
    <property type="entry name" value="METHYLTRANSFERASE TYPE 11"/>
    <property type="match status" value="1"/>
</dbReference>
<organism evidence="3 4">
    <name type="scientific">Nocardia lasii</name>
    <dbReference type="NCBI Taxonomy" id="1616107"/>
    <lineage>
        <taxon>Bacteria</taxon>
        <taxon>Bacillati</taxon>
        <taxon>Actinomycetota</taxon>
        <taxon>Actinomycetes</taxon>
        <taxon>Mycobacteriales</taxon>
        <taxon>Nocardiaceae</taxon>
        <taxon>Nocardia</taxon>
    </lineage>
</organism>
<dbReference type="CDD" id="cd02440">
    <property type="entry name" value="AdoMet_MTases"/>
    <property type="match status" value="1"/>
</dbReference>
<feature type="domain" description="S-adenosylmethionine-dependent methyltransferase Rv2258c-like winged HTH" evidence="2">
    <location>
        <begin position="21"/>
        <end position="93"/>
    </location>
</feature>
<evidence type="ECO:0000259" key="1">
    <source>
        <dbReference type="Pfam" id="PF13847"/>
    </source>
</evidence>
<feature type="domain" description="Methyltransferase" evidence="1">
    <location>
        <begin position="171"/>
        <end position="283"/>
    </location>
</feature>
<dbReference type="Pfam" id="PF21320">
    <property type="entry name" value="WHD_Rv2258c"/>
    <property type="match status" value="1"/>
</dbReference>
<dbReference type="SUPFAM" id="SSF46785">
    <property type="entry name" value="Winged helix' DNA-binding domain"/>
    <property type="match status" value="1"/>
</dbReference>
<evidence type="ECO:0000313" key="4">
    <source>
        <dbReference type="Proteomes" id="UP001596223"/>
    </source>
</evidence>
<name>A0ABW1JLY9_9NOCA</name>
<dbReference type="SUPFAM" id="SSF53335">
    <property type="entry name" value="S-adenosyl-L-methionine-dependent methyltransferases"/>
    <property type="match status" value="1"/>
</dbReference>
<dbReference type="GO" id="GO:0102208">
    <property type="term" value="F:2-polyprenyl-6-hydroxyphenol methylase activity"/>
    <property type="evidence" value="ECO:0007669"/>
    <property type="project" value="UniProtKB-EC"/>
</dbReference>
<accession>A0ABW1JLY9</accession>
<keyword evidence="3" id="KW-0489">Methyltransferase</keyword>
<keyword evidence="4" id="KW-1185">Reference proteome</keyword>
<dbReference type="InterPro" id="IPR036390">
    <property type="entry name" value="WH_DNA-bd_sf"/>
</dbReference>
<comment type="caution">
    <text evidence="3">The sequence shown here is derived from an EMBL/GenBank/DDBJ whole genome shotgun (WGS) entry which is preliminary data.</text>
</comment>
<dbReference type="Gene3D" id="3.40.50.150">
    <property type="entry name" value="Vaccinia Virus protein VP39"/>
    <property type="match status" value="1"/>
</dbReference>
<dbReference type="Proteomes" id="UP001596223">
    <property type="component" value="Unassembled WGS sequence"/>
</dbReference>
<dbReference type="EC" id="2.1.1.222" evidence="3"/>
<dbReference type="PANTHER" id="PTHR45128:SF2">
    <property type="entry name" value="METHYLTRANSFERASE DOMAIN-CONTAINING PROTEIN"/>
    <property type="match status" value="1"/>
</dbReference>
<dbReference type="EMBL" id="JBHSQN010000002">
    <property type="protein sequence ID" value="MFC6010220.1"/>
    <property type="molecule type" value="Genomic_DNA"/>
</dbReference>
<dbReference type="InterPro" id="IPR048711">
    <property type="entry name" value="WHD_Rv2258c"/>
</dbReference>
<reference evidence="4" key="1">
    <citation type="journal article" date="2019" name="Int. J. Syst. Evol. Microbiol.">
        <title>The Global Catalogue of Microorganisms (GCM) 10K type strain sequencing project: providing services to taxonomists for standard genome sequencing and annotation.</title>
        <authorList>
            <consortium name="The Broad Institute Genomics Platform"/>
            <consortium name="The Broad Institute Genome Sequencing Center for Infectious Disease"/>
            <person name="Wu L."/>
            <person name="Ma J."/>
        </authorList>
    </citation>
    <scope>NUCLEOTIDE SEQUENCE [LARGE SCALE GENOMIC DNA]</scope>
    <source>
        <strain evidence="4">CCUG 36956</strain>
    </source>
</reference>
<sequence>MKSSELGEHLFGAVLGTLDVLTVHIGARFGLYDLLARSPLTVGETAEASGMAPRYCREWLEQQTVAGFLEVDDAAAAAEQRRYFLPAEHATVLCDRESLEYFAPFADVLAAAAVKLPALLEAYRTGGGVAWHEYGETMRLGQAEANRPLFLQVLGNEWLPQLSDVHTALAKGGRVADIGCGDGWSSIGMGTAYPDATIVGFDLDPASIAAATDNAGSYGLADRVRFEHADVAALTEHVGAYDLVTAFECVHDMSDPVGVLSAARRLVAPGGTVLVMDERVPEEFTGPGDPIEQFMYGFSLLVCLPDGMSHPDSAGTGTVMRPSVLRGYARAAGFGDIEVLDIDHDMFRLYRLVE</sequence>
<dbReference type="Pfam" id="PF13847">
    <property type="entry name" value="Methyltransf_31"/>
    <property type="match status" value="1"/>
</dbReference>
<proteinExistence type="predicted"/>
<dbReference type="InterPro" id="IPR025714">
    <property type="entry name" value="Methyltranfer_dom"/>
</dbReference>
<evidence type="ECO:0000259" key="2">
    <source>
        <dbReference type="Pfam" id="PF21320"/>
    </source>
</evidence>
<gene>
    <name evidence="3" type="ORF">ACFP3H_04090</name>
</gene>
<dbReference type="GO" id="GO:0032259">
    <property type="term" value="P:methylation"/>
    <property type="evidence" value="ECO:0007669"/>
    <property type="project" value="UniProtKB-KW"/>
</dbReference>
<dbReference type="EC" id="2.1.1.64" evidence="3"/>
<evidence type="ECO:0000313" key="3">
    <source>
        <dbReference type="EMBL" id="MFC6010220.1"/>
    </source>
</evidence>
<dbReference type="RefSeq" id="WP_378599831.1">
    <property type="nucleotide sequence ID" value="NZ_JBHSQN010000002.1"/>
</dbReference>
<keyword evidence="3" id="KW-0808">Transferase</keyword>
<protein>
    <submittedName>
        <fullName evidence="3">Class I SAM-dependent methyltransferase</fullName>
        <ecNumber evidence="3">2.1.1.222</ecNumber>
        <ecNumber evidence="3">2.1.1.64</ecNumber>
    </submittedName>
</protein>
<dbReference type="InterPro" id="IPR029063">
    <property type="entry name" value="SAM-dependent_MTases_sf"/>
</dbReference>